<dbReference type="SUPFAM" id="SSF75217">
    <property type="entry name" value="alpha/beta knot"/>
    <property type="match status" value="1"/>
</dbReference>
<dbReference type="EMBL" id="DVLW01000164">
    <property type="protein sequence ID" value="HIT94709.1"/>
    <property type="molecule type" value="Genomic_DNA"/>
</dbReference>
<evidence type="ECO:0000256" key="4">
    <source>
        <dbReference type="SAM" id="MobiDB-lite"/>
    </source>
</evidence>
<gene>
    <name evidence="6" type="primary">rlmB</name>
    <name evidence="6" type="ORF">IAC43_05955</name>
</gene>
<dbReference type="InterPro" id="IPR004441">
    <property type="entry name" value="rRNA_MeTrfase_TrmH"/>
</dbReference>
<dbReference type="NCBIfam" id="TIGR00186">
    <property type="entry name" value="rRNA_methyl_3"/>
    <property type="match status" value="1"/>
</dbReference>
<dbReference type="InterPro" id="IPR029028">
    <property type="entry name" value="Alpha/beta_knot_MTases"/>
</dbReference>
<accession>A0A9D1H8J4</accession>
<reference evidence="6" key="2">
    <citation type="journal article" date="2021" name="PeerJ">
        <title>Extensive microbial diversity within the chicken gut microbiome revealed by metagenomics and culture.</title>
        <authorList>
            <person name="Gilroy R."/>
            <person name="Ravi A."/>
            <person name="Getino M."/>
            <person name="Pursley I."/>
            <person name="Horton D.L."/>
            <person name="Alikhan N.F."/>
            <person name="Baker D."/>
            <person name="Gharbi K."/>
            <person name="Hall N."/>
            <person name="Watson M."/>
            <person name="Adriaenssens E.M."/>
            <person name="Foster-Nyarko E."/>
            <person name="Jarju S."/>
            <person name="Secka A."/>
            <person name="Antonio M."/>
            <person name="Oren A."/>
            <person name="Chaudhuri R.R."/>
            <person name="La Ragione R."/>
            <person name="Hildebrand F."/>
            <person name="Pallen M.J."/>
        </authorList>
    </citation>
    <scope>NUCLEOTIDE SEQUENCE</scope>
    <source>
        <strain evidence="6">ChiBcec7-5410</strain>
    </source>
</reference>
<evidence type="ECO:0000259" key="5">
    <source>
        <dbReference type="SMART" id="SM00967"/>
    </source>
</evidence>
<feature type="domain" description="RNA 2-O ribose methyltransferase substrate binding" evidence="5">
    <location>
        <begin position="47"/>
        <end position="122"/>
    </location>
</feature>
<proteinExistence type="inferred from homology"/>
<protein>
    <submittedName>
        <fullName evidence="6">23S rRNA (Guanosine(2251)-2'-O)-methyltransferase RlmB</fullName>
    </submittedName>
</protein>
<dbReference type="GO" id="GO:0003723">
    <property type="term" value="F:RNA binding"/>
    <property type="evidence" value="ECO:0007669"/>
    <property type="project" value="InterPro"/>
</dbReference>
<evidence type="ECO:0000313" key="6">
    <source>
        <dbReference type="EMBL" id="HIT94709.1"/>
    </source>
</evidence>
<dbReference type="PANTHER" id="PTHR46429:SF1">
    <property type="entry name" value="23S RRNA (GUANOSINE-2'-O-)-METHYLTRANSFERASE RLMB"/>
    <property type="match status" value="1"/>
</dbReference>
<evidence type="ECO:0000256" key="3">
    <source>
        <dbReference type="ARBA" id="ARBA00022679"/>
    </source>
</evidence>
<keyword evidence="2" id="KW-0489">Methyltransferase</keyword>
<dbReference type="GO" id="GO:0006396">
    <property type="term" value="P:RNA processing"/>
    <property type="evidence" value="ECO:0007669"/>
    <property type="project" value="InterPro"/>
</dbReference>
<feature type="region of interest" description="Disordered" evidence="4">
    <location>
        <begin position="1"/>
        <end position="39"/>
    </location>
</feature>
<dbReference type="Gene3D" id="3.30.1330.30">
    <property type="match status" value="1"/>
</dbReference>
<dbReference type="AlphaFoldDB" id="A0A9D1H8J4"/>
<organism evidence="6 7">
    <name type="scientific">Candidatus Faecivivens stercoripullorum</name>
    <dbReference type="NCBI Taxonomy" id="2840805"/>
    <lineage>
        <taxon>Bacteria</taxon>
        <taxon>Bacillati</taxon>
        <taxon>Bacillota</taxon>
        <taxon>Clostridia</taxon>
        <taxon>Eubacteriales</taxon>
        <taxon>Oscillospiraceae</taxon>
        <taxon>Oscillospiraceae incertae sedis</taxon>
        <taxon>Candidatus Faecivivens</taxon>
    </lineage>
</organism>
<dbReference type="Gene3D" id="3.40.1280.10">
    <property type="match status" value="1"/>
</dbReference>
<dbReference type="GO" id="GO:0008173">
    <property type="term" value="F:RNA methyltransferase activity"/>
    <property type="evidence" value="ECO:0007669"/>
    <property type="project" value="InterPro"/>
</dbReference>
<evidence type="ECO:0000256" key="1">
    <source>
        <dbReference type="ARBA" id="ARBA00007228"/>
    </source>
</evidence>
<dbReference type="SUPFAM" id="SSF55315">
    <property type="entry name" value="L30e-like"/>
    <property type="match status" value="1"/>
</dbReference>
<keyword evidence="3" id="KW-0808">Transferase</keyword>
<evidence type="ECO:0000313" key="7">
    <source>
        <dbReference type="Proteomes" id="UP000824160"/>
    </source>
</evidence>
<dbReference type="InterPro" id="IPR001537">
    <property type="entry name" value="SpoU_MeTrfase"/>
</dbReference>
<evidence type="ECO:0000256" key="2">
    <source>
        <dbReference type="ARBA" id="ARBA00022603"/>
    </source>
</evidence>
<dbReference type="SMART" id="SM00967">
    <property type="entry name" value="SpoU_sub_bind"/>
    <property type="match status" value="1"/>
</dbReference>
<dbReference type="CDD" id="cd18103">
    <property type="entry name" value="SpoU-like_RlmB"/>
    <property type="match status" value="1"/>
</dbReference>
<dbReference type="GO" id="GO:0032259">
    <property type="term" value="P:methylation"/>
    <property type="evidence" value="ECO:0007669"/>
    <property type="project" value="UniProtKB-KW"/>
</dbReference>
<dbReference type="Proteomes" id="UP000824160">
    <property type="component" value="Unassembled WGS sequence"/>
</dbReference>
<comment type="similarity">
    <text evidence="1">Belongs to the class IV-like SAM-binding methyltransferase superfamily. RNA methyltransferase TrmH family.</text>
</comment>
<dbReference type="FunFam" id="3.40.1280.10:FF:000008">
    <property type="entry name" value="Group 3 RNA methyltransferase TrmH"/>
    <property type="match status" value="1"/>
</dbReference>
<dbReference type="Pfam" id="PF08032">
    <property type="entry name" value="SpoU_sub_bind"/>
    <property type="match status" value="1"/>
</dbReference>
<dbReference type="InterPro" id="IPR029064">
    <property type="entry name" value="Ribosomal_eL30-like_sf"/>
</dbReference>
<reference evidence="6" key="1">
    <citation type="submission" date="2020-10" db="EMBL/GenBank/DDBJ databases">
        <authorList>
            <person name="Gilroy R."/>
        </authorList>
    </citation>
    <scope>NUCLEOTIDE SEQUENCE</scope>
    <source>
        <strain evidence="6">ChiBcec7-5410</strain>
    </source>
</reference>
<name>A0A9D1H8J4_9FIRM</name>
<dbReference type="InterPro" id="IPR029026">
    <property type="entry name" value="tRNA_m1G_MTases_N"/>
</dbReference>
<dbReference type="Pfam" id="PF00588">
    <property type="entry name" value="SpoU_methylase"/>
    <property type="match status" value="1"/>
</dbReference>
<dbReference type="InterPro" id="IPR013123">
    <property type="entry name" value="SpoU_subst-bd"/>
</dbReference>
<sequence>MKPFAKSPRRGGDSRPSYNHKRNAQRNDHFPAGERVREERTEGFDNLIAGRNAVMETLKNGSRIDTVYIARGATGGSIGKIVAMAREGGYPVKEVSSEKLDEMSPGVPHQGVAVSLSAVEYAQVEDILARAAQAGHIPFIIIADEVEDPHNLGALIRTAETAGADGVIIPKRRNVGLTPAVFKTSAGAAAHLPVARVANLASTVDELKQQGIWVYGADMDGQNWCQTDFSGGVALIVGSEGKGISRLLREKCDVMVSLPMQGEITSLNASVAGGIIMYEVARQRLGIAAVQPKK</sequence>
<feature type="compositionally biased region" description="Basic and acidic residues" evidence="4">
    <location>
        <begin position="25"/>
        <end position="39"/>
    </location>
</feature>
<dbReference type="GO" id="GO:0005829">
    <property type="term" value="C:cytosol"/>
    <property type="evidence" value="ECO:0007669"/>
    <property type="project" value="TreeGrafter"/>
</dbReference>
<dbReference type="PANTHER" id="PTHR46429">
    <property type="entry name" value="23S RRNA (GUANOSINE-2'-O-)-METHYLTRANSFERASE RLMB"/>
    <property type="match status" value="1"/>
</dbReference>
<comment type="caution">
    <text evidence="6">The sequence shown here is derived from an EMBL/GenBank/DDBJ whole genome shotgun (WGS) entry which is preliminary data.</text>
</comment>